<dbReference type="InterPro" id="IPR036237">
    <property type="entry name" value="Xyl_isomerase-like_sf"/>
</dbReference>
<reference evidence="2 3" key="2">
    <citation type="journal article" date="2009" name="Proc. Natl. Acad. Sci. U.S.A.">
        <title>On the chimeric nature, thermophilic origin, and phylogenetic placement of the Thermotogales.</title>
        <authorList>
            <person name="Zhaxybayeva O."/>
            <person name="Swithers K.S."/>
            <person name="Lapierre P."/>
            <person name="Fournier G.P."/>
            <person name="Bickhart D.M."/>
            <person name="DeBoy R.T."/>
            <person name="Nelson K.E."/>
            <person name="Nesbo C.L."/>
            <person name="Doolittle W.F."/>
            <person name="Gogarten J.P."/>
            <person name="Noll K.M."/>
        </authorList>
    </citation>
    <scope>NUCLEOTIDE SEQUENCE [LARGE SCALE GENOMIC DNA]</scope>
    <source>
        <strain evidence="3">ATCC BAA-301 / DSM 14385 / NBRC 107922 / TMO</strain>
    </source>
</reference>
<protein>
    <submittedName>
        <fullName evidence="2">Xylose isomerase domain protein TIM barrel</fullName>
    </submittedName>
</protein>
<dbReference type="GO" id="GO:0016853">
    <property type="term" value="F:isomerase activity"/>
    <property type="evidence" value="ECO:0007669"/>
    <property type="project" value="UniProtKB-KW"/>
</dbReference>
<name>A8F471_PSELT</name>
<dbReference type="InterPro" id="IPR013022">
    <property type="entry name" value="Xyl_isomerase-like_TIM-brl"/>
</dbReference>
<dbReference type="STRING" id="416591.Tlet_0388"/>
<feature type="domain" description="Xylose isomerase-like TIM barrel" evidence="1">
    <location>
        <begin position="30"/>
        <end position="300"/>
    </location>
</feature>
<sequence length="316" mass="36594">MPDPMFQGGQIMKIGFLTVALGNTSIEEIVKWASKEGFEALEVATWPLVNERDFSSTTIDVDQLDKSKIDRIKALFEKNSMIISSLAYYDNNLDANLEKRKKINEHLRKVIDAASLLGVELVGTFIGRDITKSVEQNLEEFEKVFKPLITYAESKNVKLMIENCPMVGWQEHEKVGNIFYSPQLWREIFRITPASFGLNYDPSHLFWLGIDYIKVIEEFSERIFHVHAKDVEINRQTLYEQGIFGYYGTNLHGKSWWIYRLPGLGEINWEALSKTLRKAGYDFVISIEHEDPVWAGETERSKIGLRMGHEFLRKLF</sequence>
<keyword evidence="2" id="KW-0413">Isomerase</keyword>
<organism evidence="2 3">
    <name type="scientific">Pseudothermotoga lettingae (strain ATCC BAA-301 / DSM 14385 / NBRC 107922 / TMO)</name>
    <name type="common">Thermotoga lettingae</name>
    <dbReference type="NCBI Taxonomy" id="416591"/>
    <lineage>
        <taxon>Bacteria</taxon>
        <taxon>Thermotogati</taxon>
        <taxon>Thermotogota</taxon>
        <taxon>Thermotogae</taxon>
        <taxon>Thermotogales</taxon>
        <taxon>Thermotogaceae</taxon>
        <taxon>Pseudothermotoga</taxon>
    </lineage>
</organism>
<keyword evidence="3" id="KW-1185">Reference proteome</keyword>
<dbReference type="PANTHER" id="PTHR12110">
    <property type="entry name" value="HYDROXYPYRUVATE ISOMERASE"/>
    <property type="match status" value="1"/>
</dbReference>
<proteinExistence type="predicted"/>
<dbReference type="Pfam" id="PF01261">
    <property type="entry name" value="AP_endonuc_2"/>
    <property type="match status" value="1"/>
</dbReference>
<dbReference type="Gene3D" id="3.20.20.150">
    <property type="entry name" value="Divalent-metal-dependent TIM barrel enzymes"/>
    <property type="match status" value="1"/>
</dbReference>
<dbReference type="InterPro" id="IPR050312">
    <property type="entry name" value="IolE/XylAMocC-like"/>
</dbReference>
<dbReference type="Proteomes" id="UP000002016">
    <property type="component" value="Chromosome"/>
</dbReference>
<dbReference type="AlphaFoldDB" id="A8F471"/>
<dbReference type="HOGENOM" id="CLU_061796_2_0_0"/>
<gene>
    <name evidence="2" type="ordered locus">Tlet_0388</name>
</gene>
<accession>A8F471</accession>
<dbReference type="EMBL" id="CP000812">
    <property type="protein sequence ID" value="ABV32955.1"/>
    <property type="molecule type" value="Genomic_DNA"/>
</dbReference>
<dbReference type="SUPFAM" id="SSF51658">
    <property type="entry name" value="Xylose isomerase-like"/>
    <property type="match status" value="1"/>
</dbReference>
<dbReference type="KEGG" id="tle:Tlet_0388"/>
<evidence type="ECO:0000259" key="1">
    <source>
        <dbReference type="Pfam" id="PF01261"/>
    </source>
</evidence>
<evidence type="ECO:0000313" key="2">
    <source>
        <dbReference type="EMBL" id="ABV32955.1"/>
    </source>
</evidence>
<reference evidence="2 3" key="1">
    <citation type="submission" date="2007-08" db="EMBL/GenBank/DDBJ databases">
        <title>Complete sequence of Thermotoga lettingae TMO.</title>
        <authorList>
            <consortium name="US DOE Joint Genome Institute"/>
            <person name="Copeland A."/>
            <person name="Lucas S."/>
            <person name="Lapidus A."/>
            <person name="Barry K."/>
            <person name="Glavina del Rio T."/>
            <person name="Dalin E."/>
            <person name="Tice H."/>
            <person name="Pitluck S."/>
            <person name="Foster B."/>
            <person name="Bruce D."/>
            <person name="Schmutz J."/>
            <person name="Larimer F."/>
            <person name="Land M."/>
            <person name="Hauser L."/>
            <person name="Kyrpides N."/>
            <person name="Mikhailova N."/>
            <person name="Nelson K."/>
            <person name="Gogarten J.P."/>
            <person name="Noll K."/>
            <person name="Richardson P."/>
        </authorList>
    </citation>
    <scope>NUCLEOTIDE SEQUENCE [LARGE SCALE GENOMIC DNA]</scope>
    <source>
        <strain evidence="3">ATCC BAA-301 / DSM 14385 / NBRC 107922 / TMO</strain>
    </source>
</reference>
<dbReference type="PANTHER" id="PTHR12110:SF21">
    <property type="entry name" value="XYLOSE ISOMERASE-LIKE TIM BARREL DOMAIN-CONTAINING PROTEIN"/>
    <property type="match status" value="1"/>
</dbReference>
<dbReference type="eggNOG" id="COG1082">
    <property type="taxonomic scope" value="Bacteria"/>
</dbReference>
<evidence type="ECO:0000313" key="3">
    <source>
        <dbReference type="Proteomes" id="UP000002016"/>
    </source>
</evidence>